<dbReference type="Pfam" id="PF12697">
    <property type="entry name" value="Abhydrolase_6"/>
    <property type="match status" value="1"/>
</dbReference>
<evidence type="ECO:0000313" key="3">
    <source>
        <dbReference type="EMBL" id="TVY47158.1"/>
    </source>
</evidence>
<feature type="compositionally biased region" description="Polar residues" evidence="1">
    <location>
        <begin position="347"/>
        <end position="361"/>
    </location>
</feature>
<dbReference type="InterPro" id="IPR058925">
    <property type="entry name" value="zf-C2H2_AcuF"/>
</dbReference>
<protein>
    <submittedName>
        <fullName evidence="3">Serine hydrolase-like protein</fullName>
    </submittedName>
</protein>
<feature type="domain" description="C2H2-type" evidence="2">
    <location>
        <begin position="937"/>
        <end position="957"/>
    </location>
</feature>
<dbReference type="SMART" id="SM00355">
    <property type="entry name" value="ZnF_C2H2"/>
    <property type="match status" value="3"/>
</dbReference>
<dbReference type="SUPFAM" id="SSF53474">
    <property type="entry name" value="alpha/beta-Hydrolases"/>
    <property type="match status" value="1"/>
</dbReference>
<feature type="domain" description="C2H2-type" evidence="2">
    <location>
        <begin position="872"/>
        <end position="895"/>
    </location>
</feature>
<feature type="region of interest" description="Disordered" evidence="1">
    <location>
        <begin position="170"/>
        <end position="234"/>
    </location>
</feature>
<dbReference type="OrthoDB" id="5315052at2759"/>
<dbReference type="EMBL" id="QGMI01000107">
    <property type="protein sequence ID" value="TVY47158.1"/>
    <property type="molecule type" value="Genomic_DNA"/>
</dbReference>
<feature type="compositionally biased region" description="Polar residues" evidence="1">
    <location>
        <begin position="1"/>
        <end position="13"/>
    </location>
</feature>
<keyword evidence="3" id="KW-0378">Hydrolase</keyword>
<dbReference type="Proteomes" id="UP000443090">
    <property type="component" value="Unassembled WGS sequence"/>
</dbReference>
<feature type="region of interest" description="Disordered" evidence="1">
    <location>
        <begin position="1"/>
        <end position="75"/>
    </location>
</feature>
<feature type="compositionally biased region" description="Polar residues" evidence="1">
    <location>
        <begin position="128"/>
        <end position="141"/>
    </location>
</feature>
<accession>A0A8H8S4L2</accession>
<reference evidence="3 4" key="1">
    <citation type="submission" date="2018-05" db="EMBL/GenBank/DDBJ databases">
        <title>Genome sequencing and assembly of the regulated plant pathogen Lachnellula willkommii and related sister species for the development of diagnostic species identification markers.</title>
        <authorList>
            <person name="Giroux E."/>
            <person name="Bilodeau G."/>
        </authorList>
    </citation>
    <scope>NUCLEOTIDE SEQUENCE [LARGE SCALE GENOMIC DNA]</scope>
    <source>
        <strain evidence="3 4">CBS 160.35</strain>
    </source>
</reference>
<evidence type="ECO:0000256" key="1">
    <source>
        <dbReference type="SAM" id="MobiDB-lite"/>
    </source>
</evidence>
<dbReference type="Pfam" id="PF26082">
    <property type="entry name" value="zf-C2H2_AcuF"/>
    <property type="match status" value="1"/>
</dbReference>
<evidence type="ECO:0000259" key="2">
    <source>
        <dbReference type="PROSITE" id="PS00028"/>
    </source>
</evidence>
<feature type="compositionally biased region" description="Basic and acidic residues" evidence="1">
    <location>
        <begin position="307"/>
        <end position="326"/>
    </location>
</feature>
<dbReference type="PANTHER" id="PTHR35391">
    <property type="entry name" value="C2H2-TYPE DOMAIN-CONTAINING PROTEIN-RELATED"/>
    <property type="match status" value="1"/>
</dbReference>
<dbReference type="GO" id="GO:0016787">
    <property type="term" value="F:hydrolase activity"/>
    <property type="evidence" value="ECO:0007669"/>
    <property type="project" value="UniProtKB-KW"/>
</dbReference>
<keyword evidence="4" id="KW-1185">Reference proteome</keyword>
<feature type="compositionally biased region" description="Polar residues" evidence="1">
    <location>
        <begin position="45"/>
        <end position="75"/>
    </location>
</feature>
<dbReference type="Gene3D" id="3.40.50.1820">
    <property type="entry name" value="alpha/beta hydrolase"/>
    <property type="match status" value="1"/>
</dbReference>
<feature type="compositionally biased region" description="Polar residues" evidence="1">
    <location>
        <begin position="192"/>
        <end position="216"/>
    </location>
</feature>
<evidence type="ECO:0000313" key="4">
    <source>
        <dbReference type="Proteomes" id="UP000443090"/>
    </source>
</evidence>
<feature type="region of interest" description="Disordered" evidence="1">
    <location>
        <begin position="1425"/>
        <end position="1463"/>
    </location>
</feature>
<dbReference type="PANTHER" id="PTHR35391:SF3">
    <property type="entry name" value="FINGER DOMAIN PROTEIN, PUTATIVE (AFU_ORTHOLOGUE AFUA_8G04300)-RELATED"/>
    <property type="match status" value="1"/>
</dbReference>
<feature type="compositionally biased region" description="Basic and acidic residues" evidence="1">
    <location>
        <begin position="1435"/>
        <end position="1448"/>
    </location>
</feature>
<feature type="region of interest" description="Disordered" evidence="1">
    <location>
        <begin position="625"/>
        <end position="683"/>
    </location>
</feature>
<organism evidence="3 4">
    <name type="scientific">Lachnellula occidentalis</name>
    <dbReference type="NCBI Taxonomy" id="215460"/>
    <lineage>
        <taxon>Eukaryota</taxon>
        <taxon>Fungi</taxon>
        <taxon>Dikarya</taxon>
        <taxon>Ascomycota</taxon>
        <taxon>Pezizomycotina</taxon>
        <taxon>Leotiomycetes</taxon>
        <taxon>Helotiales</taxon>
        <taxon>Lachnaceae</taxon>
        <taxon>Lachnellula</taxon>
    </lineage>
</organism>
<proteinExistence type="predicted"/>
<gene>
    <name evidence="3" type="ORF">LOCC1_G002586</name>
</gene>
<feature type="compositionally biased region" description="Basic and acidic residues" evidence="1">
    <location>
        <begin position="285"/>
        <end position="298"/>
    </location>
</feature>
<name>A0A8H8S4L2_9HELO</name>
<comment type="caution">
    <text evidence="3">The sequence shown here is derived from an EMBL/GenBank/DDBJ whole genome shotgun (WGS) entry which is preliminary data.</text>
</comment>
<dbReference type="InterPro" id="IPR000073">
    <property type="entry name" value="AB_hydrolase_1"/>
</dbReference>
<dbReference type="InterPro" id="IPR029058">
    <property type="entry name" value="AB_hydrolase_fold"/>
</dbReference>
<sequence>MSSITYNSASTSVDPRHSREFVDDLGLNNTPFNNPPFSNNHLSPYNQSQINSNFTSPSNNLNSTSGDSFSEYSTYQQSELSEIEIEDPFFGVDFSRIDSLPLNLLPSDTYQPPDLNRSLPDLPPQLESKPSTGTFTASSYPLSPVHSSAPDIPSPKGVANELKCNTTISRRGLNDESDTSQFPAFDPLAPAHNSTVQLTPDQSGSSSHTSAESFEPSTMAHLERSPHVTVSQWGDHGQSQLGAFVQPVGHYSQMGDFGTDLPNPHMMHAQAPILRDEDGSWMSNDRTRQAGLDPERRKVFSNAEVPNLKEQEERRRIESKNIEVQEWRSQAGGSSDAEDEKPAQSYFPANNQKRYQQSKSGSGRDATEENNNIPPVDDAASIHENRLIEGQVYYDPKDGAPLNEADVQLMKQPRHWNDAPSFPFVLTTTFQPPTSNDAIREFKRNADTISIASRAATWGTRRRSEPSLADFDAVADGSFLKKLSISKSKEHDRPRQNSLFDQGLDRLASIVRKKSDSKLKRARSAQNIPEEVYPMPHSRQNSQGTLAPPPRSSSFGRPTPSINTAFAAMAGPLAAVGATHTRSGSVSATATSPRSPSHLGAIRNVIKRARSRSELTSQEKVGQIGLLWRGQGGPPLPTLASPPIEPEPKQAEAKDFDEDEDDDDEQGDDADMKMESDEQSDSVVPNYEGFKAHVRRLNSDMDPRYSWLVSRIAHQQEIRYKNLLDLRVKHSQAIGNRHCAAGRHCISLGGSATLLDAKGLPREAEQTGPLQLVTEFSDNDSNPGEGALNGETFPQGVPMPPTRNLPAEFECQLCFKAKKFQKPSDWTKHVHEDVQPFTCTYDKCKEPKSFKRKADWVRHENERHRHLEWWICQVEDCRHPCYRKDNFLQHLVREHKLPEPKQKTKAAIKKARLTEPAWKMLEQCHHETENRPQDEPCKFCGRSFATWKKLTVHLAKHMEHISLPILKLVAARNVDANTIISPVEQILTPITPGSREKMESSSPFNMDSISPHVPMPSHFPSTGFDQSTYYQATGSSTNYTPMTQEAMYAQNNMFQNPNIFGVHQMDQPRAFGSLDSGNLSHVNQNRGFAPVTSGFSQPNKLELSRGYGSLDAGFSNQIPGQSYNTNQASGFSMPDYTSAPAAVSNYPTANMLGINDSSYGFGTMAVNAGQNFQQVPMSRAPGNCHLANELPVNNQCAVQRSFLIRLFMAAFIYRLPRLEPRNLALVGTSIATTLALIIPSPRTAVSELSKEQQDALPYPPDAFPGARDVASPYGIFRAYEFGPEQGRKVLLIHGISTPCLSLGGIANALVSKGCRVLLLDLWGRGYSDSVDLPHDSRLYTSQILLAITSSPLSWTPEGFSIIGYSLGGGIAADFASSFPNLVKGLVLLAPSGLVRKNHFGWQSRLLYSGLLPDSLLETLVRRRLGGGSSNASSTKQDDLEKAVQEEMKGNSSQGFDNTPLDKSRPSVTVGGATDWQLANHEGFVRSFVSSIRFASIEYVEGRWRNLGRLREKIIIMAGETDPIVIADELHTDSKEEIGADKVEFRVIGGGHEFPIARPDEVVEEIVRIWKI</sequence>
<feature type="region of interest" description="Disordered" evidence="1">
    <location>
        <begin position="512"/>
        <end position="563"/>
    </location>
</feature>
<feature type="compositionally biased region" description="Acidic residues" evidence="1">
    <location>
        <begin position="655"/>
        <end position="669"/>
    </location>
</feature>
<dbReference type="PROSITE" id="PS00028">
    <property type="entry name" value="ZINC_FINGER_C2H2_1"/>
    <property type="match status" value="2"/>
</dbReference>
<feature type="compositionally biased region" description="Polar residues" evidence="1">
    <location>
        <begin position="552"/>
        <end position="563"/>
    </location>
</feature>
<dbReference type="InterPro" id="IPR013087">
    <property type="entry name" value="Znf_C2H2_type"/>
</dbReference>
<feature type="compositionally biased region" description="Low complexity" evidence="1">
    <location>
        <begin position="27"/>
        <end position="44"/>
    </location>
</feature>
<dbReference type="PRINTS" id="PR00111">
    <property type="entry name" value="ABHYDROLASE"/>
</dbReference>
<feature type="region of interest" description="Disordered" evidence="1">
    <location>
        <begin position="278"/>
        <end position="379"/>
    </location>
</feature>
<feature type="region of interest" description="Disordered" evidence="1">
    <location>
        <begin position="108"/>
        <end position="158"/>
    </location>
</feature>